<name>A0AA47JJ23_VIBPH</name>
<dbReference type="EMBL" id="CP114194">
    <property type="protein sequence ID" value="WAT91733.1"/>
    <property type="molecule type" value="Genomic_DNA"/>
</dbReference>
<sequence length="114" mass="13105">MDFIYEAFQYIANVFGSISDFFMSIPDLILEVFTYAWYWGIKLYLSIKISMVEMAYEIASMILTDYEVYTVLNAAFNNLAPDLRHAAYQLGVVDAIRIVIDGMATAFVLRIMGW</sequence>
<protein>
    <recommendedName>
        <fullName evidence="3">DUF2523 domain-containing protein</fullName>
    </recommendedName>
</protein>
<evidence type="ECO:0000313" key="1">
    <source>
        <dbReference type="EMBL" id="WAT91733.1"/>
    </source>
</evidence>
<dbReference type="RefSeq" id="WP_133280253.1">
    <property type="nucleotide sequence ID" value="NZ_CP114194.1"/>
</dbReference>
<evidence type="ECO:0008006" key="3">
    <source>
        <dbReference type="Google" id="ProtNLM"/>
    </source>
</evidence>
<gene>
    <name evidence="1" type="ORF">O1Q84_07915</name>
</gene>
<accession>A0AA47JJ23</accession>
<dbReference type="SMR" id="A0AA47JJ23"/>
<proteinExistence type="predicted"/>
<dbReference type="Proteomes" id="UP001156560">
    <property type="component" value="Chromosome 1"/>
</dbReference>
<dbReference type="AlphaFoldDB" id="A0AA47JJ23"/>
<evidence type="ECO:0000313" key="2">
    <source>
        <dbReference type="Proteomes" id="UP001156560"/>
    </source>
</evidence>
<organism evidence="1 2">
    <name type="scientific">Vibrio parahaemolyticus</name>
    <dbReference type="NCBI Taxonomy" id="670"/>
    <lineage>
        <taxon>Bacteria</taxon>
        <taxon>Pseudomonadati</taxon>
        <taxon>Pseudomonadota</taxon>
        <taxon>Gammaproteobacteria</taxon>
        <taxon>Vibrionales</taxon>
        <taxon>Vibrionaceae</taxon>
        <taxon>Vibrio</taxon>
    </lineage>
</organism>
<reference evidence="1" key="1">
    <citation type="submission" date="2022-12" db="EMBL/GenBank/DDBJ databases">
        <title>Vibrio parahaemolyticus become highly virulent by producing novel Tc toxins.</title>
        <authorList>
            <person name="Yang F."/>
            <person name="You Y."/>
            <person name="Lai Q."/>
            <person name="Xu L."/>
            <person name="Li F."/>
        </authorList>
    </citation>
    <scope>NUCLEOTIDE SEQUENCE</scope>
    <source>
        <strain evidence="1">Vp-HL-202005</strain>
    </source>
</reference>